<dbReference type="GeneID" id="59349996"/>
<feature type="region of interest" description="Disordered" evidence="5">
    <location>
        <begin position="76"/>
        <end position="125"/>
    </location>
</feature>
<feature type="compositionally biased region" description="Pro residues" evidence="5">
    <location>
        <begin position="165"/>
        <end position="182"/>
    </location>
</feature>
<gene>
    <name evidence="7" type="ORF">MIND_01091100</name>
</gene>
<dbReference type="EMBL" id="JACAZF010000009">
    <property type="protein sequence ID" value="KAF7295511.1"/>
    <property type="molecule type" value="Genomic_DNA"/>
</dbReference>
<dbReference type="InterPro" id="IPR028389">
    <property type="entry name" value="POT1"/>
</dbReference>
<evidence type="ECO:0000313" key="8">
    <source>
        <dbReference type="Proteomes" id="UP000636479"/>
    </source>
</evidence>
<evidence type="ECO:0000259" key="6">
    <source>
        <dbReference type="Pfam" id="PF02765"/>
    </source>
</evidence>
<dbReference type="PANTHER" id="PTHR14513:SF0">
    <property type="entry name" value="PROTECTION OF TELOMERES PROTEIN 1"/>
    <property type="match status" value="1"/>
</dbReference>
<feature type="region of interest" description="Disordered" evidence="5">
    <location>
        <begin position="1"/>
        <end position="52"/>
    </location>
</feature>
<reference evidence="7" key="1">
    <citation type="submission" date="2020-05" db="EMBL/GenBank/DDBJ databases">
        <title>Mycena genomes resolve the evolution of fungal bioluminescence.</title>
        <authorList>
            <person name="Tsai I.J."/>
        </authorList>
    </citation>
    <scope>NUCLEOTIDE SEQUENCE</scope>
    <source>
        <strain evidence="7">171206Taipei</strain>
    </source>
</reference>
<dbReference type="RefSeq" id="XP_037216874.1">
    <property type="nucleotide sequence ID" value="XM_037367480.1"/>
</dbReference>
<dbReference type="OrthoDB" id="2186770at2759"/>
<protein>
    <submittedName>
        <fullName evidence="7">Telo-bind domain-containing protein</fullName>
    </submittedName>
</protein>
<dbReference type="GO" id="GO:0098505">
    <property type="term" value="F:G-rich strand telomeric DNA binding"/>
    <property type="evidence" value="ECO:0007669"/>
    <property type="project" value="TreeGrafter"/>
</dbReference>
<accession>A0A8H6SB63</accession>
<organism evidence="7 8">
    <name type="scientific">Mycena indigotica</name>
    <dbReference type="NCBI Taxonomy" id="2126181"/>
    <lineage>
        <taxon>Eukaryota</taxon>
        <taxon>Fungi</taxon>
        <taxon>Dikarya</taxon>
        <taxon>Basidiomycota</taxon>
        <taxon>Agaricomycotina</taxon>
        <taxon>Agaricomycetes</taxon>
        <taxon>Agaricomycetidae</taxon>
        <taxon>Agaricales</taxon>
        <taxon>Marasmiineae</taxon>
        <taxon>Mycenaceae</taxon>
        <taxon>Mycena</taxon>
    </lineage>
</organism>
<dbReference type="AlphaFoldDB" id="A0A8H6SB63"/>
<dbReference type="InterPro" id="IPR011564">
    <property type="entry name" value="Telomer_end-bd_POT1/Cdc13"/>
</dbReference>
<dbReference type="Pfam" id="PF02765">
    <property type="entry name" value="POT1"/>
    <property type="match status" value="1"/>
</dbReference>
<dbReference type="GO" id="GO:0000783">
    <property type="term" value="C:nuclear telomere cap complex"/>
    <property type="evidence" value="ECO:0007669"/>
    <property type="project" value="TreeGrafter"/>
</dbReference>
<dbReference type="GO" id="GO:0032210">
    <property type="term" value="P:regulation of telomere maintenance via telomerase"/>
    <property type="evidence" value="ECO:0007669"/>
    <property type="project" value="TreeGrafter"/>
</dbReference>
<sequence>MLSKSQKRPGEEFPNAAKRVKRDNITLKDKNATNRTNSASTPSNSTDDWFMTPRHNAPAKLFVKKPTVMDVEEVGENEEMASLDSEPPPGLSKAAWKNKQRKLRAKQRKFQAADPAGNSTRQKTSTVDVDMVVDPPVKLHQSEAPKPKVKADVISANVETLAKSPSPPPPITSTTPPVPQPPSRYTTLASTPQNGSIFSVIGVVAFVAPLKKTSSGDWSHHMRIVDSSNCNATVPSNKEGYTINSFASKHSEWLPNVQVGSVVILHGLKSKPDTNWGAVGYKDLFQWAIYDAIGGRVWHGDLGQAPSSELITDKSGRRRNFSPFYAASGEDMNYCIGLHDWWTTVQDIRGKDVINVQITPPSRRPHCNPSQANSQYFDWTAEVLHKQQNEKTYTLYLTDYTEIPEARSCHQDWCPSALSGCVLRLEMFDKARQIGPTMTVGQIYCLKNIRKDFFYDNKLQGKIVENKISKLNENDHRVAEILARKAQVDISLANVSECESEVTCVENIRPGFNGQLLVELVRSENSEIYVTDYTTHPQLPLLRYSWAKGLDHRILQISLFDKQAEHARLLQTGQYFVFEYVRINQKYSSLSGRMGGDKMLMHKTSLQSPKFGHLVEELIQRKKNIGGPQHVSPHNPIMKSIATPTASPPKKSISPKPFAATSTSIPTIRPAITSSGKAALARTPQSDATHTINELQFAEFNGPFIIHARVIDFHPLKLAHAFKRVCRRCLADVEEEECHLCHDSKYVKVICRLCVLVEDESGAQLQLSISGRDTPILSGFEAVLLHENREAADRFSQRMRPLLGNLEEVHTELENGRRLEPSGMAMNLMVDRWQNREKEWVYGLHSLCDI</sequence>
<dbReference type="Proteomes" id="UP000636479">
    <property type="component" value="Unassembled WGS sequence"/>
</dbReference>
<feature type="region of interest" description="Disordered" evidence="5">
    <location>
        <begin position="625"/>
        <end position="662"/>
    </location>
</feature>
<comment type="subcellular location">
    <subcellularLocation>
        <location evidence="1">Chromosome</location>
        <location evidence="1">Telomere</location>
    </subcellularLocation>
</comment>
<keyword evidence="2" id="KW-0158">Chromosome</keyword>
<feature type="region of interest" description="Disordered" evidence="5">
    <location>
        <begin position="160"/>
        <end position="184"/>
    </location>
</feature>
<feature type="domain" description="Telomeric single stranded DNA binding POT1/Cdc13" evidence="6">
    <location>
        <begin position="191"/>
        <end position="293"/>
    </location>
</feature>
<keyword evidence="8" id="KW-1185">Reference proteome</keyword>
<dbReference type="SUPFAM" id="SSF50249">
    <property type="entry name" value="Nucleic acid-binding proteins"/>
    <property type="match status" value="1"/>
</dbReference>
<dbReference type="GO" id="GO:0010521">
    <property type="term" value="F:telomerase inhibitor activity"/>
    <property type="evidence" value="ECO:0007669"/>
    <property type="project" value="TreeGrafter"/>
</dbReference>
<evidence type="ECO:0000256" key="1">
    <source>
        <dbReference type="ARBA" id="ARBA00004574"/>
    </source>
</evidence>
<keyword evidence="3" id="KW-0779">Telomere</keyword>
<evidence type="ECO:0000256" key="2">
    <source>
        <dbReference type="ARBA" id="ARBA00022454"/>
    </source>
</evidence>
<keyword evidence="4" id="KW-0238">DNA-binding</keyword>
<evidence type="ECO:0000256" key="4">
    <source>
        <dbReference type="ARBA" id="ARBA00023125"/>
    </source>
</evidence>
<dbReference type="PANTHER" id="PTHR14513">
    <property type="entry name" value="PROTECTION OF TELOMERES 1"/>
    <property type="match status" value="1"/>
</dbReference>
<dbReference type="InterPro" id="IPR012340">
    <property type="entry name" value="NA-bd_OB-fold"/>
</dbReference>
<evidence type="ECO:0000313" key="7">
    <source>
        <dbReference type="EMBL" id="KAF7295511.1"/>
    </source>
</evidence>
<feature type="compositionally biased region" description="Basic and acidic residues" evidence="5">
    <location>
        <begin position="22"/>
        <end position="32"/>
    </location>
</feature>
<feature type="compositionally biased region" description="Polar residues" evidence="5">
    <location>
        <begin position="33"/>
        <end position="47"/>
    </location>
</feature>
<comment type="caution">
    <text evidence="7">The sequence shown here is derived from an EMBL/GenBank/DDBJ whole genome shotgun (WGS) entry which is preliminary data.</text>
</comment>
<proteinExistence type="predicted"/>
<feature type="compositionally biased region" description="Low complexity" evidence="5">
    <location>
        <begin position="644"/>
        <end position="660"/>
    </location>
</feature>
<dbReference type="GO" id="GO:0016233">
    <property type="term" value="P:telomere capping"/>
    <property type="evidence" value="ECO:0007669"/>
    <property type="project" value="TreeGrafter"/>
</dbReference>
<dbReference type="Gene3D" id="2.40.50.140">
    <property type="entry name" value="Nucleic acid-binding proteins"/>
    <property type="match status" value="3"/>
</dbReference>
<evidence type="ECO:0000256" key="3">
    <source>
        <dbReference type="ARBA" id="ARBA00022895"/>
    </source>
</evidence>
<evidence type="ECO:0000256" key="5">
    <source>
        <dbReference type="SAM" id="MobiDB-lite"/>
    </source>
</evidence>
<name>A0A8H6SB63_9AGAR</name>
<feature type="compositionally biased region" description="Basic residues" evidence="5">
    <location>
        <begin position="96"/>
        <end position="109"/>
    </location>
</feature>